<dbReference type="Gene3D" id="3.90.220.20">
    <property type="entry name" value="DNA methylase specificity domains"/>
    <property type="match status" value="1"/>
</dbReference>
<keyword evidence="4" id="KW-1185">Reference proteome</keyword>
<keyword evidence="1" id="KW-0680">Restriction system</keyword>
<feature type="non-terminal residue" evidence="3">
    <location>
        <position position="1"/>
    </location>
</feature>
<gene>
    <name evidence="3" type="ORF">RM590_30450</name>
</gene>
<proteinExistence type="predicted"/>
<accession>A0ABU2MYY4</accession>
<dbReference type="EMBL" id="JAVREL010000024">
    <property type="protein sequence ID" value="MDT0346871.1"/>
    <property type="molecule type" value="Genomic_DNA"/>
</dbReference>
<dbReference type="Proteomes" id="UP001183246">
    <property type="component" value="Unassembled WGS sequence"/>
</dbReference>
<comment type="caution">
    <text evidence="3">The sequence shown here is derived from an EMBL/GenBank/DDBJ whole genome shotgun (WGS) entry which is preliminary data.</text>
</comment>
<reference evidence="4" key="1">
    <citation type="submission" date="2023-07" db="EMBL/GenBank/DDBJ databases">
        <title>30 novel species of actinomycetes from the DSMZ collection.</title>
        <authorList>
            <person name="Nouioui I."/>
        </authorList>
    </citation>
    <scope>NUCLEOTIDE SEQUENCE [LARGE SCALE GENOMIC DNA]</scope>
    <source>
        <strain evidence="4">DSM 44938</strain>
    </source>
</reference>
<name>A0ABU2MYY4_9ACTN</name>
<evidence type="ECO:0000256" key="2">
    <source>
        <dbReference type="ARBA" id="ARBA00023125"/>
    </source>
</evidence>
<keyword evidence="3" id="KW-0489">Methyltransferase</keyword>
<keyword evidence="3" id="KW-0808">Transferase</keyword>
<dbReference type="SUPFAM" id="SSF116734">
    <property type="entry name" value="DNA methylase specificity domain"/>
    <property type="match status" value="1"/>
</dbReference>
<evidence type="ECO:0000256" key="1">
    <source>
        <dbReference type="ARBA" id="ARBA00022747"/>
    </source>
</evidence>
<keyword evidence="2" id="KW-0238">DNA-binding</keyword>
<dbReference type="GO" id="GO:0032259">
    <property type="term" value="P:methylation"/>
    <property type="evidence" value="ECO:0007669"/>
    <property type="project" value="UniProtKB-KW"/>
</dbReference>
<evidence type="ECO:0000313" key="3">
    <source>
        <dbReference type="EMBL" id="MDT0346871.1"/>
    </source>
</evidence>
<organism evidence="3 4">
    <name type="scientific">Streptomyces litchfieldiae</name>
    <dbReference type="NCBI Taxonomy" id="3075543"/>
    <lineage>
        <taxon>Bacteria</taxon>
        <taxon>Bacillati</taxon>
        <taxon>Actinomycetota</taxon>
        <taxon>Actinomycetes</taxon>
        <taxon>Kitasatosporales</taxon>
        <taxon>Streptomycetaceae</taxon>
        <taxon>Streptomyces</taxon>
    </lineage>
</organism>
<sequence>RKPGPTPTPDPRLLVIDAATTHRPPDRGRLDWTTLNRTILDAWTTFDRDGDLPEQPGIHRSLPVIDLLDDEVDLAPGRHLPPPAETTGTAALATVHQNLRNTLRRTHDLAPGPTAPTQADTDTAPHWSTITIGELARTGALEIHTATTRVITDQPETEQPDRHTCLLRPDPEALDPWFLAGFLRSTANTRQASSYASTATRIDVRRLKVPRLPLTAQRRYGRRFQDLAAFETALQHAADLGRQLIQGTVDGLTDGTLTPGD</sequence>
<protein>
    <submittedName>
        <fullName evidence="3">SAM-dependent methyltransferase</fullName>
    </submittedName>
</protein>
<dbReference type="GO" id="GO:0008168">
    <property type="term" value="F:methyltransferase activity"/>
    <property type="evidence" value="ECO:0007669"/>
    <property type="project" value="UniProtKB-KW"/>
</dbReference>
<dbReference type="InterPro" id="IPR044946">
    <property type="entry name" value="Restrct_endonuc_typeI_TRD_sf"/>
</dbReference>
<evidence type="ECO:0000313" key="4">
    <source>
        <dbReference type="Proteomes" id="UP001183246"/>
    </source>
</evidence>